<reference evidence="1" key="1">
    <citation type="submission" date="2018-06" db="EMBL/GenBank/DDBJ databases">
        <authorList>
            <person name="Ashton P.M."/>
            <person name="Dallman T."/>
            <person name="Nair S."/>
            <person name="De Pinna E."/>
            <person name="Peters T."/>
            <person name="Grant K."/>
        </authorList>
    </citation>
    <scope>NUCLEOTIDE SEQUENCE [LARGE SCALE GENOMIC DNA]</scope>
    <source>
        <strain evidence="1">160804</strain>
    </source>
</reference>
<name>A0A5U9VS78_SALNE</name>
<proteinExistence type="predicted"/>
<protein>
    <submittedName>
        <fullName evidence="1">Uncharacterized protein</fullName>
    </submittedName>
</protein>
<accession>A0A5U9VS78</accession>
<gene>
    <name evidence="1" type="ORF">DQK32_21835</name>
</gene>
<organism evidence="1">
    <name type="scientific">Salmonella newport</name>
    <dbReference type="NCBI Taxonomy" id="108619"/>
    <lineage>
        <taxon>Bacteria</taxon>
        <taxon>Pseudomonadati</taxon>
        <taxon>Pseudomonadota</taxon>
        <taxon>Gammaproteobacteria</taxon>
        <taxon>Enterobacterales</taxon>
        <taxon>Enterobacteriaceae</taxon>
        <taxon>Salmonella</taxon>
    </lineage>
</organism>
<dbReference type="Proteomes" id="UP000839885">
    <property type="component" value="Unassembled WGS sequence"/>
</dbReference>
<comment type="caution">
    <text evidence="1">The sequence shown here is derived from an EMBL/GenBank/DDBJ whole genome shotgun (WGS) entry which is preliminary data.</text>
</comment>
<dbReference type="AlphaFoldDB" id="A0A5U9VS78"/>
<evidence type="ECO:0000313" key="1">
    <source>
        <dbReference type="EMBL" id="EBS4548494.1"/>
    </source>
</evidence>
<sequence length="76" mass="8338">MKAKVGADTRSGYMLWGAGVAYNFSPLMACVNQEFGGGGEEDFRPRVLHAARLNDNNKRSYAGFPCTLYLQGSLNF</sequence>
<dbReference type="EMBL" id="AAGVNP010000160">
    <property type="protein sequence ID" value="EBS4548494.1"/>
    <property type="molecule type" value="Genomic_DNA"/>
</dbReference>